<proteinExistence type="predicted"/>
<dbReference type="OrthoDB" id="542013at2759"/>
<dbReference type="Proteomes" id="UP000235786">
    <property type="component" value="Unassembled WGS sequence"/>
</dbReference>
<evidence type="ECO:0000256" key="1">
    <source>
        <dbReference type="ARBA" id="ARBA00023002"/>
    </source>
</evidence>
<dbReference type="Gene3D" id="3.40.50.720">
    <property type="entry name" value="NAD(P)-binding Rossmann-like Domain"/>
    <property type="match status" value="1"/>
</dbReference>
<dbReference type="PANTHER" id="PTHR43157:SF31">
    <property type="entry name" value="PHOSPHATIDYLINOSITOL-GLYCAN BIOSYNTHESIS CLASS F PROTEIN"/>
    <property type="match status" value="1"/>
</dbReference>
<keyword evidence="3" id="KW-1185">Reference proteome</keyword>
<protein>
    <submittedName>
        <fullName evidence="2">NAD(P)-binding protein</fullName>
    </submittedName>
</protein>
<dbReference type="AlphaFoldDB" id="A0A2J6R7E5"/>
<sequence length="326" mass="35317">MSSIAAVRAQLQSIPVPTASFAGQTIIVTGSNTGLGLEAVRHFLRLDAARVILAVRSIQKGEDAKNTIEIPPNNKAVIEVWQVDMSDYDSIKAFANKCNSLDRLDVVIENAGVLRNTYEAAEGTEITIAVNVIGTFLLALNLFPILRNSGAKTGQTSRLVITSSVVHENAKFQEQKEPSIFEAFKKDKKSYLSDRYNTSKLLEVFLVRSVAAAMQKSPHASEPVILNNVNPGLCHSELDRDVKGMAGYILMMAKAVLARTTEVGGRTLAHSAAAGAESHGQYMSETKVKEPSAFVRSKDGVAAQERVHTELMAILENIQPGITKNI</sequence>
<dbReference type="PRINTS" id="PR00081">
    <property type="entry name" value="GDHRDH"/>
</dbReference>
<dbReference type="EMBL" id="KZ613954">
    <property type="protein sequence ID" value="PMD34436.1"/>
    <property type="molecule type" value="Genomic_DNA"/>
</dbReference>
<dbReference type="PANTHER" id="PTHR43157">
    <property type="entry name" value="PHOSPHATIDYLINOSITOL-GLYCAN BIOSYNTHESIS CLASS F PROTEIN-RELATED"/>
    <property type="match status" value="1"/>
</dbReference>
<dbReference type="SUPFAM" id="SSF51735">
    <property type="entry name" value="NAD(P)-binding Rossmann-fold domains"/>
    <property type="match status" value="1"/>
</dbReference>
<dbReference type="GO" id="GO:0016491">
    <property type="term" value="F:oxidoreductase activity"/>
    <property type="evidence" value="ECO:0007669"/>
    <property type="project" value="UniProtKB-KW"/>
</dbReference>
<dbReference type="InterPro" id="IPR002347">
    <property type="entry name" value="SDR_fam"/>
</dbReference>
<organism evidence="2 3">
    <name type="scientific">Hyaloscypha variabilis (strain UAMH 11265 / GT02V1 / F)</name>
    <name type="common">Meliniomyces variabilis</name>
    <dbReference type="NCBI Taxonomy" id="1149755"/>
    <lineage>
        <taxon>Eukaryota</taxon>
        <taxon>Fungi</taxon>
        <taxon>Dikarya</taxon>
        <taxon>Ascomycota</taxon>
        <taxon>Pezizomycotina</taxon>
        <taxon>Leotiomycetes</taxon>
        <taxon>Helotiales</taxon>
        <taxon>Hyaloscyphaceae</taxon>
        <taxon>Hyaloscypha</taxon>
        <taxon>Hyaloscypha variabilis</taxon>
    </lineage>
</organism>
<evidence type="ECO:0000313" key="3">
    <source>
        <dbReference type="Proteomes" id="UP000235786"/>
    </source>
</evidence>
<keyword evidence="1" id="KW-0560">Oxidoreductase</keyword>
<accession>A0A2J6R7E5</accession>
<dbReference type="STRING" id="1149755.A0A2J6R7E5"/>
<dbReference type="Pfam" id="PF00106">
    <property type="entry name" value="adh_short"/>
    <property type="match status" value="1"/>
</dbReference>
<evidence type="ECO:0000313" key="2">
    <source>
        <dbReference type="EMBL" id="PMD34436.1"/>
    </source>
</evidence>
<name>A0A2J6R7E5_HYAVF</name>
<dbReference type="InterPro" id="IPR036291">
    <property type="entry name" value="NAD(P)-bd_dom_sf"/>
</dbReference>
<reference evidence="2 3" key="1">
    <citation type="submission" date="2016-04" db="EMBL/GenBank/DDBJ databases">
        <title>A degradative enzymes factory behind the ericoid mycorrhizal symbiosis.</title>
        <authorList>
            <consortium name="DOE Joint Genome Institute"/>
            <person name="Martino E."/>
            <person name="Morin E."/>
            <person name="Grelet G."/>
            <person name="Kuo A."/>
            <person name="Kohler A."/>
            <person name="Daghino S."/>
            <person name="Barry K."/>
            <person name="Choi C."/>
            <person name="Cichocki N."/>
            <person name="Clum A."/>
            <person name="Copeland A."/>
            <person name="Hainaut M."/>
            <person name="Haridas S."/>
            <person name="Labutti K."/>
            <person name="Lindquist E."/>
            <person name="Lipzen A."/>
            <person name="Khouja H.-R."/>
            <person name="Murat C."/>
            <person name="Ohm R."/>
            <person name="Olson A."/>
            <person name="Spatafora J."/>
            <person name="Veneault-Fourrey C."/>
            <person name="Henrissat B."/>
            <person name="Grigoriev I."/>
            <person name="Martin F."/>
            <person name="Perotto S."/>
        </authorList>
    </citation>
    <scope>NUCLEOTIDE SEQUENCE [LARGE SCALE GENOMIC DNA]</scope>
    <source>
        <strain evidence="2 3">F</strain>
    </source>
</reference>
<gene>
    <name evidence="2" type="ORF">L207DRAFT_497815</name>
</gene>